<evidence type="ECO:0000313" key="2">
    <source>
        <dbReference type="EMBL" id="ONH91985.1"/>
    </source>
</evidence>
<dbReference type="EMBL" id="CM007658">
    <property type="protein sequence ID" value="ONH91985.1"/>
    <property type="molecule type" value="Genomic_DNA"/>
</dbReference>
<dbReference type="Pfam" id="PF00450">
    <property type="entry name" value="Peptidase_S10"/>
    <property type="match status" value="1"/>
</dbReference>
<dbReference type="AlphaFoldDB" id="A0A251MY14"/>
<dbReference type="GO" id="GO:0006508">
    <property type="term" value="P:proteolysis"/>
    <property type="evidence" value="ECO:0007669"/>
    <property type="project" value="InterPro"/>
</dbReference>
<evidence type="ECO:0000313" key="3">
    <source>
        <dbReference type="Proteomes" id="UP000006882"/>
    </source>
</evidence>
<gene>
    <name evidence="2" type="ORF">PRUPE_8G148100</name>
</gene>
<dbReference type="Gene3D" id="3.40.50.1820">
    <property type="entry name" value="alpha/beta hydrolase"/>
    <property type="match status" value="1"/>
</dbReference>
<name>A0A251MY14_PRUPE</name>
<dbReference type="STRING" id="3760.A0A251MY14"/>
<dbReference type="InterPro" id="IPR001563">
    <property type="entry name" value="Peptidase_S10"/>
</dbReference>
<dbReference type="GO" id="GO:0004185">
    <property type="term" value="F:serine-type carboxypeptidase activity"/>
    <property type="evidence" value="ECO:0007669"/>
    <property type="project" value="InterPro"/>
</dbReference>
<keyword evidence="3" id="KW-1185">Reference proteome</keyword>
<sequence>MDHPKFYNNPLYIAGDSYSGIIVPIVVKEISDGNHNEHVPPMNLNVQLLPLHFECVLLCCS</sequence>
<proteinExistence type="inferred from homology"/>
<dbReference type="InterPro" id="IPR029058">
    <property type="entry name" value="AB_hydrolase_fold"/>
</dbReference>
<evidence type="ECO:0000256" key="1">
    <source>
        <dbReference type="ARBA" id="ARBA00009431"/>
    </source>
</evidence>
<reference evidence="2 3" key="1">
    <citation type="journal article" date="2013" name="Nat. Genet.">
        <title>The high-quality draft genome of peach (Prunus persica) identifies unique patterns of genetic diversity, domestication and genome evolution.</title>
        <authorList>
            <consortium name="International Peach Genome Initiative"/>
            <person name="Verde I."/>
            <person name="Abbott A.G."/>
            <person name="Scalabrin S."/>
            <person name="Jung S."/>
            <person name="Shu S."/>
            <person name="Marroni F."/>
            <person name="Zhebentyayeva T."/>
            <person name="Dettori M.T."/>
            <person name="Grimwood J."/>
            <person name="Cattonaro F."/>
            <person name="Zuccolo A."/>
            <person name="Rossini L."/>
            <person name="Jenkins J."/>
            <person name="Vendramin E."/>
            <person name="Meisel L.A."/>
            <person name="Decroocq V."/>
            <person name="Sosinski B."/>
            <person name="Prochnik S."/>
            <person name="Mitros T."/>
            <person name="Policriti A."/>
            <person name="Cipriani G."/>
            <person name="Dondini L."/>
            <person name="Ficklin S."/>
            <person name="Goodstein D.M."/>
            <person name="Xuan P."/>
            <person name="Del Fabbro C."/>
            <person name="Aramini V."/>
            <person name="Copetti D."/>
            <person name="Gonzalez S."/>
            <person name="Horner D.S."/>
            <person name="Falchi R."/>
            <person name="Lucas S."/>
            <person name="Mica E."/>
            <person name="Maldonado J."/>
            <person name="Lazzari B."/>
            <person name="Bielenberg D."/>
            <person name="Pirona R."/>
            <person name="Miculan M."/>
            <person name="Barakat A."/>
            <person name="Testolin R."/>
            <person name="Stella A."/>
            <person name="Tartarini S."/>
            <person name="Tonutti P."/>
            <person name="Arus P."/>
            <person name="Orellana A."/>
            <person name="Wells C."/>
            <person name="Main D."/>
            <person name="Vizzotto G."/>
            <person name="Silva H."/>
            <person name="Salamini F."/>
            <person name="Schmutz J."/>
            <person name="Morgante M."/>
            <person name="Rokhsar D.S."/>
        </authorList>
    </citation>
    <scope>NUCLEOTIDE SEQUENCE [LARGE SCALE GENOMIC DNA]</scope>
    <source>
        <strain evidence="3">cv. Nemared</strain>
    </source>
</reference>
<dbReference type="Gramene" id="ONH91985">
    <property type="protein sequence ID" value="ONH91985"/>
    <property type="gene ID" value="PRUPE_8G148100"/>
</dbReference>
<protein>
    <submittedName>
        <fullName evidence="2">Uncharacterized protein</fullName>
    </submittedName>
</protein>
<dbReference type="Proteomes" id="UP000006882">
    <property type="component" value="Chromosome G8"/>
</dbReference>
<dbReference type="SUPFAM" id="SSF53474">
    <property type="entry name" value="alpha/beta-Hydrolases"/>
    <property type="match status" value="1"/>
</dbReference>
<accession>A0A251MY14</accession>
<organism evidence="2 3">
    <name type="scientific">Prunus persica</name>
    <name type="common">Peach</name>
    <name type="synonym">Amygdalus persica</name>
    <dbReference type="NCBI Taxonomy" id="3760"/>
    <lineage>
        <taxon>Eukaryota</taxon>
        <taxon>Viridiplantae</taxon>
        <taxon>Streptophyta</taxon>
        <taxon>Embryophyta</taxon>
        <taxon>Tracheophyta</taxon>
        <taxon>Spermatophyta</taxon>
        <taxon>Magnoliopsida</taxon>
        <taxon>eudicotyledons</taxon>
        <taxon>Gunneridae</taxon>
        <taxon>Pentapetalae</taxon>
        <taxon>rosids</taxon>
        <taxon>fabids</taxon>
        <taxon>Rosales</taxon>
        <taxon>Rosaceae</taxon>
        <taxon>Amygdaloideae</taxon>
        <taxon>Amygdaleae</taxon>
        <taxon>Prunus</taxon>
    </lineage>
</organism>
<comment type="similarity">
    <text evidence="1">Belongs to the peptidase S10 family.</text>
</comment>